<feature type="domain" description="AMP-dependent synthetase/ligase" evidence="1">
    <location>
        <begin position="18"/>
        <end position="384"/>
    </location>
</feature>
<evidence type="ECO:0000313" key="2">
    <source>
        <dbReference type="EMBL" id="GAA2790143.1"/>
    </source>
</evidence>
<dbReference type="Gene3D" id="3.40.50.12780">
    <property type="entry name" value="N-terminal domain of ligase-like"/>
    <property type="match status" value="1"/>
</dbReference>
<accession>A0ABN3VBV2</accession>
<dbReference type="InterPro" id="IPR042099">
    <property type="entry name" value="ANL_N_sf"/>
</dbReference>
<dbReference type="RefSeq" id="WP_344679873.1">
    <property type="nucleotide sequence ID" value="NZ_BAAAUX010000012.1"/>
</dbReference>
<name>A0ABN3VBV2_9PSEU</name>
<dbReference type="PANTHER" id="PTHR24096:SF420">
    <property type="entry name" value="LONG-CHAIN-FATTY-ACID--COA LIGASE-RELATED"/>
    <property type="match status" value="1"/>
</dbReference>
<dbReference type="PANTHER" id="PTHR24096">
    <property type="entry name" value="LONG-CHAIN-FATTY-ACID--COA LIGASE"/>
    <property type="match status" value="1"/>
</dbReference>
<dbReference type="SUPFAM" id="SSF56801">
    <property type="entry name" value="Acetyl-CoA synthetase-like"/>
    <property type="match status" value="1"/>
</dbReference>
<keyword evidence="3" id="KW-1185">Reference proteome</keyword>
<evidence type="ECO:0000313" key="3">
    <source>
        <dbReference type="Proteomes" id="UP001500979"/>
    </source>
</evidence>
<comment type="caution">
    <text evidence="2">The sequence shown here is derived from an EMBL/GenBank/DDBJ whole genome shotgun (WGS) entry which is preliminary data.</text>
</comment>
<dbReference type="InterPro" id="IPR000873">
    <property type="entry name" value="AMP-dep_synth/lig_dom"/>
</dbReference>
<organism evidence="2 3">
    <name type="scientific">Saccharopolyspora taberi</name>
    <dbReference type="NCBI Taxonomy" id="60895"/>
    <lineage>
        <taxon>Bacteria</taxon>
        <taxon>Bacillati</taxon>
        <taxon>Actinomycetota</taxon>
        <taxon>Actinomycetes</taxon>
        <taxon>Pseudonocardiales</taxon>
        <taxon>Pseudonocardiaceae</taxon>
        <taxon>Saccharopolyspora</taxon>
    </lineage>
</organism>
<protein>
    <recommendedName>
        <fullName evidence="1">AMP-dependent synthetase/ligase domain-containing protein</fullName>
    </recommendedName>
</protein>
<sequence length="420" mass="44508">MTVLRPWTATDTTAPELFARNARDCPDHPALTDSSGAATRTWTWAQAHDEVTRLAAGFADLGLQPGQTALVMMSNRAEHWLADAAATRLGAVPGSVGLRHSSAEALLLARHSRARVVVAEGADQVWRWSSAMRDPTAPAHVVVVDPAAVPAGDPRFLSWEELRRRGERRLLAEPDAVDRHRGAITPDRPAALLYTGTEHCVVLTHRNLVHAASALRHIAGIPRHAAMICGHSPSDLLARTTGFHAAVHNADHVHLHPDAPQAASALPRVRPPAFLGAPEVWADLAARIGPSADPRRLRARLGLDRLAWAAAGPAPLAPAVVDRFAAVDIALRQCWGTAETTGFATAGHAGADRPGTAGRALPGVEVRISGDGEILVRGPVVCAGHLQPDGLIRPVTDAEGWLRTGDAGALDADGYLVVRR</sequence>
<dbReference type="EMBL" id="BAAAUX010000012">
    <property type="protein sequence ID" value="GAA2790143.1"/>
    <property type="molecule type" value="Genomic_DNA"/>
</dbReference>
<proteinExistence type="predicted"/>
<dbReference type="Proteomes" id="UP001500979">
    <property type="component" value="Unassembled WGS sequence"/>
</dbReference>
<gene>
    <name evidence="2" type="ORF">GCM10010470_26020</name>
</gene>
<dbReference type="Pfam" id="PF00501">
    <property type="entry name" value="AMP-binding"/>
    <property type="match status" value="1"/>
</dbReference>
<reference evidence="2 3" key="1">
    <citation type="journal article" date="2019" name="Int. J. Syst. Evol. Microbiol.">
        <title>The Global Catalogue of Microorganisms (GCM) 10K type strain sequencing project: providing services to taxonomists for standard genome sequencing and annotation.</title>
        <authorList>
            <consortium name="The Broad Institute Genomics Platform"/>
            <consortium name="The Broad Institute Genome Sequencing Center for Infectious Disease"/>
            <person name="Wu L."/>
            <person name="Ma J."/>
        </authorList>
    </citation>
    <scope>NUCLEOTIDE SEQUENCE [LARGE SCALE GENOMIC DNA]</scope>
    <source>
        <strain evidence="2 3">JCM 9383</strain>
    </source>
</reference>
<evidence type="ECO:0000259" key="1">
    <source>
        <dbReference type="Pfam" id="PF00501"/>
    </source>
</evidence>